<gene>
    <name evidence="1" type="ORF">CPter91_4883</name>
</gene>
<dbReference type="AlphaFoldDB" id="A0A127QAV6"/>
<dbReference type="Proteomes" id="UP000074561">
    <property type="component" value="Chromosome"/>
</dbReference>
<proteinExistence type="predicted"/>
<evidence type="ECO:0000313" key="2">
    <source>
        <dbReference type="Proteomes" id="UP000074561"/>
    </source>
</evidence>
<organism evidence="1 2">
    <name type="scientific">Collimonas pratensis</name>
    <dbReference type="NCBI Taxonomy" id="279113"/>
    <lineage>
        <taxon>Bacteria</taxon>
        <taxon>Pseudomonadati</taxon>
        <taxon>Pseudomonadota</taxon>
        <taxon>Betaproteobacteria</taxon>
        <taxon>Burkholderiales</taxon>
        <taxon>Oxalobacteraceae</taxon>
        <taxon>Collimonas</taxon>
    </lineage>
</organism>
<dbReference type="PATRIC" id="fig|279113.9.peg.4841"/>
<dbReference type="EMBL" id="CP013234">
    <property type="protein sequence ID" value="AMP07177.1"/>
    <property type="molecule type" value="Genomic_DNA"/>
</dbReference>
<evidence type="ECO:0000313" key="1">
    <source>
        <dbReference type="EMBL" id="AMP07177.1"/>
    </source>
</evidence>
<accession>A0A127QAV6</accession>
<sequence length="40" mass="4779">MARRIRPPAYLLTHRQTRKKLSFNKIFHLQPFSSHLIGFA</sequence>
<name>A0A127QAV6_9BURK</name>
<dbReference type="STRING" id="279113.CPter91_4883"/>
<dbReference type="KEGG" id="cpra:CPter91_4883"/>
<protein>
    <submittedName>
        <fullName evidence="1">Uncharacterized protein</fullName>
    </submittedName>
</protein>
<reference evidence="1 2" key="1">
    <citation type="submission" date="2015-11" db="EMBL/GenBank/DDBJ databases">
        <title>Exploring the genomic traits of fungus-feeding bacterial genus Collimonas.</title>
        <authorList>
            <person name="Song C."/>
            <person name="Schmidt R."/>
            <person name="de Jager V."/>
            <person name="Krzyzanowska D."/>
            <person name="Jongedijk E."/>
            <person name="Cankar K."/>
            <person name="Beekwilder J."/>
            <person name="van Veen A."/>
            <person name="de Boer W."/>
            <person name="van Veen J.A."/>
            <person name="Garbeva P."/>
        </authorList>
    </citation>
    <scope>NUCLEOTIDE SEQUENCE [LARGE SCALE GENOMIC DNA]</scope>
    <source>
        <strain evidence="1 2">Ter91</strain>
    </source>
</reference>